<dbReference type="PANTHER" id="PTHR11893">
    <property type="entry name" value="INNEXIN"/>
    <property type="match status" value="1"/>
</dbReference>
<evidence type="ECO:0000313" key="11">
    <source>
        <dbReference type="Proteomes" id="UP000663879"/>
    </source>
</evidence>
<dbReference type="InterPro" id="IPR000990">
    <property type="entry name" value="Innexin"/>
</dbReference>
<evidence type="ECO:0000256" key="1">
    <source>
        <dbReference type="ARBA" id="ARBA00004651"/>
    </source>
</evidence>
<dbReference type="AlphaFoldDB" id="A0A813MCL1"/>
<sequence length="491" mass="58364">MIWNFLEAFTKVRSGQKLLADDKIDKFNRSFTVILLIIAAIFIGSKNFGTQITCLQNSNTIAPVSTDYINSVCLVKDVIILQNIFEKPIREPTMSNINTYAWLMLICLSTALIFYLPYLLWKYFIRRNTYNTVPIDISSIANALKNSSLQKKDDFANQIVTIADYLDRCFSLNNFNDSYLDEQEDFTKYLQNDEFKNREPKTYQDRLKNRKFKFFHVPLIFKYLFIKLIYVILSLGVFYLIEKMARFRSSFYLYGVQMFKKFLAEPGDRSVDTIVTSYFPYHFLCDVQYLGDIQDTQEFRFQCTLPANIFNEVVFFILWLWFVVLVFLNIYSLLSWVFKIIFRKRIITNMLIWPFKYNYRVDTYINSFVDEYLSTEGFLALMLIKSNTQDWHCRSIVRVLWKHHTSRLKNELEIPTPRIYQEKKDKLISSPGTFKLSTRRDINYEPLHMMEMSTPVRLINHSQKTNEKTECKNNFKIGEEFGSKKINEDMV</sequence>
<reference evidence="10" key="1">
    <citation type="submission" date="2021-02" db="EMBL/GenBank/DDBJ databases">
        <authorList>
            <person name="Nowell W R."/>
        </authorList>
    </citation>
    <scope>NUCLEOTIDE SEQUENCE</scope>
    <source>
        <strain evidence="10">Ploen Becks lab</strain>
    </source>
</reference>
<dbReference type="Pfam" id="PF00876">
    <property type="entry name" value="Innexin"/>
    <property type="match status" value="1"/>
</dbReference>
<name>A0A813MCL1_9BILA</name>
<dbReference type="PRINTS" id="PR01262">
    <property type="entry name" value="INNEXIN"/>
</dbReference>
<protein>
    <recommendedName>
        <fullName evidence="9">Innexin</fullName>
    </recommendedName>
</protein>
<feature type="transmembrane region" description="Helical" evidence="9">
    <location>
        <begin position="220"/>
        <end position="241"/>
    </location>
</feature>
<proteinExistence type="inferred from homology"/>
<dbReference type="Proteomes" id="UP000663879">
    <property type="component" value="Unassembled WGS sequence"/>
</dbReference>
<accession>A0A813MCL1</accession>
<keyword evidence="8 9" id="KW-0407">Ion channel</keyword>
<dbReference type="EMBL" id="CAJNOC010000053">
    <property type="protein sequence ID" value="CAF0710219.1"/>
    <property type="molecule type" value="Genomic_DNA"/>
</dbReference>
<organism evidence="10 11">
    <name type="scientific">Brachionus calyciflorus</name>
    <dbReference type="NCBI Taxonomy" id="104777"/>
    <lineage>
        <taxon>Eukaryota</taxon>
        <taxon>Metazoa</taxon>
        <taxon>Spiralia</taxon>
        <taxon>Gnathifera</taxon>
        <taxon>Rotifera</taxon>
        <taxon>Eurotatoria</taxon>
        <taxon>Monogononta</taxon>
        <taxon>Pseudotrocha</taxon>
        <taxon>Ploima</taxon>
        <taxon>Brachionidae</taxon>
        <taxon>Brachionus</taxon>
    </lineage>
</organism>
<evidence type="ECO:0000256" key="3">
    <source>
        <dbReference type="ARBA" id="ARBA00022475"/>
    </source>
</evidence>
<evidence type="ECO:0000256" key="2">
    <source>
        <dbReference type="ARBA" id="ARBA00022448"/>
    </source>
</evidence>
<dbReference type="PROSITE" id="PS51013">
    <property type="entry name" value="PANNEXIN"/>
    <property type="match status" value="1"/>
</dbReference>
<keyword evidence="5 9" id="KW-1133">Transmembrane helix</keyword>
<evidence type="ECO:0000256" key="8">
    <source>
        <dbReference type="ARBA" id="ARBA00023303"/>
    </source>
</evidence>
<feature type="transmembrane region" description="Helical" evidence="9">
    <location>
        <begin position="314"/>
        <end position="338"/>
    </location>
</feature>
<comment type="caution">
    <text evidence="10">The sequence shown here is derived from an EMBL/GenBank/DDBJ whole genome shotgun (WGS) entry which is preliminary data.</text>
</comment>
<keyword evidence="7 9" id="KW-0472">Membrane</keyword>
<dbReference type="GO" id="GO:0005243">
    <property type="term" value="F:gap junction channel activity"/>
    <property type="evidence" value="ECO:0007669"/>
    <property type="project" value="TreeGrafter"/>
</dbReference>
<evidence type="ECO:0000256" key="4">
    <source>
        <dbReference type="ARBA" id="ARBA00022692"/>
    </source>
</evidence>
<keyword evidence="2 9" id="KW-0813">Transport</keyword>
<feature type="transmembrane region" description="Helical" evidence="9">
    <location>
        <begin position="100"/>
        <end position="121"/>
    </location>
</feature>
<evidence type="ECO:0000256" key="5">
    <source>
        <dbReference type="ARBA" id="ARBA00022989"/>
    </source>
</evidence>
<gene>
    <name evidence="9" type="primary">inx</name>
    <name evidence="10" type="ORF">OXX778_LOCUS932</name>
</gene>
<keyword evidence="6 9" id="KW-0406">Ion transport</keyword>
<evidence type="ECO:0000256" key="6">
    <source>
        <dbReference type="ARBA" id="ARBA00023065"/>
    </source>
</evidence>
<comment type="similarity">
    <text evidence="9">Belongs to the pannexin family.</text>
</comment>
<evidence type="ECO:0000256" key="9">
    <source>
        <dbReference type="RuleBase" id="RU010713"/>
    </source>
</evidence>
<dbReference type="GO" id="GO:0005921">
    <property type="term" value="C:gap junction"/>
    <property type="evidence" value="ECO:0007669"/>
    <property type="project" value="UniProtKB-UniRule"/>
</dbReference>
<dbReference type="PANTHER" id="PTHR11893:SF36">
    <property type="entry name" value="INNEXIN-5"/>
    <property type="match status" value="1"/>
</dbReference>
<dbReference type="GO" id="GO:0005886">
    <property type="term" value="C:plasma membrane"/>
    <property type="evidence" value="ECO:0007669"/>
    <property type="project" value="UniProtKB-SubCell"/>
</dbReference>
<keyword evidence="4 9" id="KW-0812">Transmembrane</keyword>
<evidence type="ECO:0000313" key="10">
    <source>
        <dbReference type="EMBL" id="CAF0710219.1"/>
    </source>
</evidence>
<keyword evidence="11" id="KW-1185">Reference proteome</keyword>
<dbReference type="OrthoDB" id="5867527at2759"/>
<comment type="subcellular location">
    <subcellularLocation>
        <location evidence="1 9">Cell membrane</location>
        <topology evidence="1 9">Multi-pass membrane protein</topology>
    </subcellularLocation>
</comment>
<keyword evidence="3" id="KW-1003">Cell membrane</keyword>
<comment type="function">
    <text evidence="9">Structural component of the gap junctions.</text>
</comment>
<feature type="transmembrane region" description="Helical" evidence="9">
    <location>
        <begin position="27"/>
        <end position="45"/>
    </location>
</feature>
<dbReference type="GO" id="GO:0034220">
    <property type="term" value="P:monoatomic ion transmembrane transport"/>
    <property type="evidence" value="ECO:0007669"/>
    <property type="project" value="UniProtKB-KW"/>
</dbReference>
<evidence type="ECO:0000256" key="7">
    <source>
        <dbReference type="ARBA" id="ARBA00023136"/>
    </source>
</evidence>